<keyword evidence="6 11" id="KW-0067">ATP-binding</keyword>
<reference evidence="17" key="3">
    <citation type="submission" date="2025-09" db="UniProtKB">
        <authorList>
            <consortium name="Ensembl"/>
        </authorList>
    </citation>
    <scope>IDENTIFICATION</scope>
</reference>
<dbReference type="Pfam" id="PF00098">
    <property type="entry name" value="zf-CCHC"/>
    <property type="match status" value="5"/>
</dbReference>
<dbReference type="STRING" id="51511.ENSCSAVP00000007199"/>
<comment type="similarity">
    <text evidence="1">Belongs to the DEAD box helicase family. DDX4/VASA subfamily.</text>
</comment>
<keyword evidence="4 11" id="KW-0378">Hydrolase</keyword>
<evidence type="ECO:0000259" key="15">
    <source>
        <dbReference type="PROSITE" id="PS51194"/>
    </source>
</evidence>
<evidence type="ECO:0000256" key="6">
    <source>
        <dbReference type="ARBA" id="ARBA00022840"/>
    </source>
</evidence>
<dbReference type="GO" id="GO:0003724">
    <property type="term" value="F:RNA helicase activity"/>
    <property type="evidence" value="ECO:0007669"/>
    <property type="project" value="UniProtKB-EC"/>
</dbReference>
<dbReference type="InterPro" id="IPR014001">
    <property type="entry name" value="Helicase_ATP-bd"/>
</dbReference>
<dbReference type="AlphaFoldDB" id="H2YPE1"/>
<dbReference type="InterPro" id="IPR001878">
    <property type="entry name" value="Znf_CCHC"/>
</dbReference>
<feature type="domain" description="DEAD-box RNA helicase Q" evidence="16">
    <location>
        <begin position="314"/>
        <end position="342"/>
    </location>
</feature>
<dbReference type="Proteomes" id="UP000007875">
    <property type="component" value="Unassembled WGS sequence"/>
</dbReference>
<dbReference type="PROSITE" id="PS51194">
    <property type="entry name" value="HELICASE_CTER"/>
    <property type="match status" value="1"/>
</dbReference>
<dbReference type="Ensembl" id="ENSCSAVT00000007292.1">
    <property type="protein sequence ID" value="ENSCSAVP00000007199.1"/>
    <property type="gene ID" value="ENSCSAVG00000004304.1"/>
</dbReference>
<dbReference type="InterPro" id="IPR027417">
    <property type="entry name" value="P-loop_NTPase"/>
</dbReference>
<evidence type="ECO:0000256" key="5">
    <source>
        <dbReference type="ARBA" id="ARBA00022806"/>
    </source>
</evidence>
<dbReference type="PANTHER" id="PTHR47958">
    <property type="entry name" value="ATP-DEPENDENT RNA HELICASE DBP3"/>
    <property type="match status" value="1"/>
</dbReference>
<keyword evidence="18" id="KW-1185">Reference proteome</keyword>
<organism evidence="17 18">
    <name type="scientific">Ciona savignyi</name>
    <name type="common">Pacific transparent sea squirt</name>
    <dbReference type="NCBI Taxonomy" id="51511"/>
    <lineage>
        <taxon>Eukaryota</taxon>
        <taxon>Metazoa</taxon>
        <taxon>Chordata</taxon>
        <taxon>Tunicata</taxon>
        <taxon>Ascidiacea</taxon>
        <taxon>Phlebobranchia</taxon>
        <taxon>Cionidae</taxon>
        <taxon>Ciona</taxon>
    </lineage>
</organism>
<feature type="region of interest" description="Disordered" evidence="12">
    <location>
        <begin position="1"/>
        <end position="78"/>
    </location>
</feature>
<name>H2YPE1_CIOSA</name>
<evidence type="ECO:0000256" key="1">
    <source>
        <dbReference type="ARBA" id="ARBA00010132"/>
    </source>
</evidence>
<dbReference type="GeneTree" id="ENSGT00940000157507"/>
<dbReference type="SUPFAM" id="SSF52540">
    <property type="entry name" value="P-loop containing nucleoside triphosphate hydrolases"/>
    <property type="match status" value="1"/>
</dbReference>
<dbReference type="EC" id="3.6.4.13" evidence="2"/>
<dbReference type="FunFam" id="3.40.50.300:FF:000008">
    <property type="entry name" value="ATP-dependent RNA helicase RhlB"/>
    <property type="match status" value="1"/>
</dbReference>
<dbReference type="PROSITE" id="PS51192">
    <property type="entry name" value="HELICASE_ATP_BIND_1"/>
    <property type="match status" value="1"/>
</dbReference>
<evidence type="ECO:0000256" key="2">
    <source>
        <dbReference type="ARBA" id="ARBA00012552"/>
    </source>
</evidence>
<keyword evidence="3 11" id="KW-0547">Nucleotide-binding</keyword>
<evidence type="ECO:0000259" key="13">
    <source>
        <dbReference type="PROSITE" id="PS50158"/>
    </source>
</evidence>
<evidence type="ECO:0000313" key="18">
    <source>
        <dbReference type="Proteomes" id="UP000007875"/>
    </source>
</evidence>
<evidence type="ECO:0000313" key="17">
    <source>
        <dbReference type="Ensembl" id="ENSCSAVP00000007199.1"/>
    </source>
</evidence>
<feature type="domain" description="CCHC-type" evidence="13">
    <location>
        <begin position="190"/>
        <end position="205"/>
    </location>
</feature>
<dbReference type="Gene3D" id="4.10.60.10">
    <property type="entry name" value="Zinc finger, CCHC-type"/>
    <property type="match status" value="5"/>
</dbReference>
<dbReference type="Pfam" id="PF00270">
    <property type="entry name" value="DEAD"/>
    <property type="match status" value="1"/>
</dbReference>
<feature type="domain" description="CCHC-type" evidence="13">
    <location>
        <begin position="133"/>
        <end position="148"/>
    </location>
</feature>
<feature type="domain" description="CCHC-type" evidence="13">
    <location>
        <begin position="108"/>
        <end position="123"/>
    </location>
</feature>
<dbReference type="eggNOG" id="KOG0335">
    <property type="taxonomic scope" value="Eukaryota"/>
</dbReference>
<dbReference type="GO" id="GO:0003676">
    <property type="term" value="F:nucleic acid binding"/>
    <property type="evidence" value="ECO:0007669"/>
    <property type="project" value="InterPro"/>
</dbReference>
<dbReference type="InterPro" id="IPR014014">
    <property type="entry name" value="RNA_helicase_DEAD_Q_motif"/>
</dbReference>
<dbReference type="InterPro" id="IPR000629">
    <property type="entry name" value="RNA-helicase_DEAD-box_CS"/>
</dbReference>
<evidence type="ECO:0000256" key="11">
    <source>
        <dbReference type="RuleBase" id="RU000492"/>
    </source>
</evidence>
<dbReference type="FunFam" id="3.40.50.300:FF:000397">
    <property type="entry name" value="Probable ATP-dependent RNA helicase DDX4"/>
    <property type="match status" value="1"/>
</dbReference>
<dbReference type="SMART" id="SM00490">
    <property type="entry name" value="HELICc"/>
    <property type="match status" value="1"/>
</dbReference>
<sequence>MSDDDWDAPSSGPVSTGFGGGSSFGETISKGGGRGRGKFADRGDYNQPNDYGFGSGFGKSDNDGFGSKPNSGFGKSNFDDDTGFGGGFGSSSGGGFGDTRGSSRSKGCFKCGEEGHMSRECPQGGGGSRGKGCFKCGEEGHMSRECPKGGGGGGGGGRGCFKCGEEGHMSRECPKGGDSGFEGRSRSKGCFKCGEEGHMSRECPQGGGKEHIVVSLIRYLLTYMGGIIIFQCAGGGRGSGCFKCGEEGHMSRECPRNTSGEGGEKSDRPPIYIPPPPPEDEVEMFASMQRGINFGKYDAIPVEVSGVNAPKSIPTFEVAGLPETVLANVKRANYERPTPVQKYSIPIINADRDLMACAQTGSGKTAAFLLPVLTKLITNGLQSSQFSEKQTPQAIVVGPTRELIYQIFLEARKFSRGTVVRPVVAYGGTSMNHQIRDLQRGCHILIATPGRLMDFINRGLVGLDHVEFVILDEADRMLDMGFETEIRKLASSPGMPSKSDRHTLMFSATFPDEIQRLAHDFLREDFLFLTVGRVGGACTDVTQSIIQVDQDDKRAKLLELISDVAETRSRTLVFVETKRGADFLACMLSQEGCPTTSIHGDRLQQEREQALRDFKSAVCPILIATSVAARGLDIPKVEHVINYDMPKEIDEYVHRIGRTGRCGNLGRATTFYDNNKDGELARSLVKILSEAQQEVPGWLEECAESAVGSSFGKEGGFGGRDFRKRGGRSDTGFGGSKGGFGSRSTADCDYNDGGGFGNTAAVSKDDDDSWD</sequence>
<keyword evidence="9" id="KW-0479">Metal-binding</keyword>
<evidence type="ECO:0000259" key="16">
    <source>
        <dbReference type="PROSITE" id="PS51195"/>
    </source>
</evidence>
<evidence type="ECO:0000256" key="4">
    <source>
        <dbReference type="ARBA" id="ARBA00022801"/>
    </source>
</evidence>
<evidence type="ECO:0000256" key="12">
    <source>
        <dbReference type="SAM" id="MobiDB-lite"/>
    </source>
</evidence>
<dbReference type="GO" id="GO:0005524">
    <property type="term" value="F:ATP binding"/>
    <property type="evidence" value="ECO:0007669"/>
    <property type="project" value="UniProtKB-KW"/>
</dbReference>
<accession>H2YPE1</accession>
<dbReference type="Gene3D" id="3.40.50.300">
    <property type="entry name" value="P-loop containing nucleotide triphosphate hydrolases"/>
    <property type="match status" value="2"/>
</dbReference>
<proteinExistence type="inferred from homology"/>
<feature type="compositionally biased region" description="Gly residues" evidence="12">
    <location>
        <begin position="732"/>
        <end position="741"/>
    </location>
</feature>
<feature type="region of interest" description="Disordered" evidence="12">
    <location>
        <begin position="718"/>
        <end position="744"/>
    </location>
</feature>
<evidence type="ECO:0000256" key="9">
    <source>
        <dbReference type="PROSITE-ProRule" id="PRU00047"/>
    </source>
</evidence>
<dbReference type="InterPro" id="IPR001650">
    <property type="entry name" value="Helicase_C-like"/>
</dbReference>
<feature type="domain" description="CCHC-type" evidence="13">
    <location>
        <begin position="160"/>
        <end position="175"/>
    </location>
</feature>
<protein>
    <recommendedName>
        <fullName evidence="2">RNA helicase</fullName>
        <ecNumber evidence="2">3.6.4.13</ecNumber>
    </recommendedName>
    <alternativeName>
        <fullName evidence="8">DEAD box protein 4</fullName>
    </alternativeName>
</protein>
<reference evidence="18" key="1">
    <citation type="submission" date="2003-08" db="EMBL/GenBank/DDBJ databases">
        <authorList>
            <person name="Birren B."/>
            <person name="Nusbaum C."/>
            <person name="Abebe A."/>
            <person name="Abouelleil A."/>
            <person name="Adekoya E."/>
            <person name="Ait-zahra M."/>
            <person name="Allen N."/>
            <person name="Allen T."/>
            <person name="An P."/>
            <person name="Anderson M."/>
            <person name="Anderson S."/>
            <person name="Arachchi H."/>
            <person name="Armbruster J."/>
            <person name="Bachantsang P."/>
            <person name="Baldwin J."/>
            <person name="Barry A."/>
            <person name="Bayul T."/>
            <person name="Blitshsteyn B."/>
            <person name="Bloom T."/>
            <person name="Blye J."/>
            <person name="Boguslavskiy L."/>
            <person name="Borowsky M."/>
            <person name="Boukhgalter B."/>
            <person name="Brunache A."/>
            <person name="Butler J."/>
            <person name="Calixte N."/>
            <person name="Calvo S."/>
            <person name="Camarata J."/>
            <person name="Campo K."/>
            <person name="Chang J."/>
            <person name="Cheshatsang Y."/>
            <person name="Citroen M."/>
            <person name="Collymore A."/>
            <person name="Considine T."/>
            <person name="Cook A."/>
            <person name="Cooke P."/>
            <person name="Corum B."/>
            <person name="Cuomo C."/>
            <person name="David R."/>
            <person name="Dawoe T."/>
            <person name="Degray S."/>
            <person name="Dodge S."/>
            <person name="Dooley K."/>
            <person name="Dorje P."/>
            <person name="Dorjee K."/>
            <person name="Dorris L."/>
            <person name="Duffey N."/>
            <person name="Dupes A."/>
            <person name="Elkins T."/>
            <person name="Engels R."/>
            <person name="Erickson J."/>
            <person name="Farina A."/>
            <person name="Faro S."/>
            <person name="Ferreira P."/>
            <person name="Fischer H."/>
            <person name="Fitzgerald M."/>
            <person name="Foley K."/>
            <person name="Gage D."/>
            <person name="Galagan J."/>
            <person name="Gearin G."/>
            <person name="Gnerre S."/>
            <person name="Gnirke A."/>
            <person name="Goyette A."/>
            <person name="Graham J."/>
            <person name="Grandbois E."/>
            <person name="Gyaltsen K."/>
            <person name="Hafez N."/>
            <person name="Hagopian D."/>
            <person name="Hagos B."/>
            <person name="Hall J."/>
            <person name="Hatcher B."/>
            <person name="Heller A."/>
            <person name="Higgins H."/>
            <person name="Honan T."/>
            <person name="Horn A."/>
            <person name="Houde N."/>
            <person name="Hughes L."/>
            <person name="Hulme W."/>
            <person name="Husby E."/>
            <person name="Iliev I."/>
            <person name="Jaffe D."/>
            <person name="Jones C."/>
            <person name="Kamal M."/>
            <person name="Kamat A."/>
            <person name="Kamvysselis M."/>
            <person name="Karlsson E."/>
            <person name="Kells C."/>
            <person name="Kieu A."/>
            <person name="Kisner P."/>
            <person name="Kodira C."/>
            <person name="Kulbokas E."/>
            <person name="Labutti K."/>
            <person name="Lama D."/>
            <person name="Landers T."/>
            <person name="Leger J."/>
            <person name="Levine S."/>
            <person name="Lewis D."/>
            <person name="Lewis T."/>
            <person name="Lindblad-toh K."/>
            <person name="Liu X."/>
            <person name="Lokyitsang T."/>
            <person name="Lokyitsang Y."/>
            <person name="Lucien O."/>
            <person name="Lui A."/>
            <person name="Ma L.J."/>
            <person name="Mabbitt R."/>
            <person name="Macdonald J."/>
            <person name="Maclean C."/>
            <person name="Major J."/>
            <person name="Manning J."/>
            <person name="Marabella R."/>
            <person name="Maru K."/>
            <person name="Matthews C."/>
            <person name="Mauceli E."/>
            <person name="Mccarthy M."/>
            <person name="Mcdonough S."/>
            <person name="Mcghee T."/>
            <person name="Meldrim J."/>
            <person name="Meneus L."/>
            <person name="Mesirov J."/>
            <person name="Mihalev A."/>
            <person name="Mihova T."/>
            <person name="Mikkelsen T."/>
            <person name="Mlenga V."/>
            <person name="Moru K."/>
            <person name="Mozes J."/>
            <person name="Mulrain L."/>
            <person name="Munson G."/>
            <person name="Naylor J."/>
            <person name="Newes C."/>
            <person name="Nguyen C."/>
            <person name="Nguyen N."/>
            <person name="Nguyen T."/>
            <person name="Nicol R."/>
            <person name="Nielsen C."/>
            <person name="Nizzari M."/>
            <person name="Norbu C."/>
            <person name="Norbu N."/>
            <person name="O'donnell P."/>
            <person name="Okoawo O."/>
            <person name="O'leary S."/>
            <person name="Omotosho B."/>
            <person name="O'neill K."/>
            <person name="Osman S."/>
            <person name="Parker S."/>
            <person name="Perrin D."/>
            <person name="Phunkhang P."/>
            <person name="Piqani B."/>
            <person name="Purcell S."/>
            <person name="Rachupka T."/>
            <person name="Ramasamy U."/>
            <person name="Rameau R."/>
            <person name="Ray V."/>
            <person name="Raymond C."/>
            <person name="Retta R."/>
            <person name="Richardson S."/>
            <person name="Rise C."/>
            <person name="Rodriguez J."/>
            <person name="Rogers J."/>
            <person name="Rogov P."/>
            <person name="Rutman M."/>
            <person name="Schupbach R."/>
            <person name="Seaman C."/>
            <person name="Settipalli S."/>
            <person name="Sharpe T."/>
            <person name="Sheridan J."/>
            <person name="Sherpa N."/>
            <person name="Shi J."/>
            <person name="Smirnov S."/>
            <person name="Smith C."/>
            <person name="Sougnez C."/>
            <person name="Spencer B."/>
            <person name="Stalker J."/>
            <person name="Stange-thomann N."/>
            <person name="Stavropoulos S."/>
            <person name="Stetson K."/>
            <person name="Stone C."/>
            <person name="Stone S."/>
            <person name="Stubbs M."/>
            <person name="Talamas J."/>
            <person name="Tchuinga P."/>
            <person name="Tenzing P."/>
            <person name="Tesfaye S."/>
            <person name="Theodore J."/>
            <person name="Thoulutsang Y."/>
            <person name="Topham K."/>
            <person name="Towey S."/>
            <person name="Tsamla T."/>
            <person name="Tsomo N."/>
            <person name="Vallee D."/>
            <person name="Vassiliev H."/>
            <person name="Venkataraman V."/>
            <person name="Vinson J."/>
            <person name="Vo A."/>
            <person name="Wade C."/>
            <person name="Wang S."/>
            <person name="Wangchuk T."/>
            <person name="Wangdi T."/>
            <person name="Whittaker C."/>
            <person name="Wilkinson J."/>
            <person name="Wu Y."/>
            <person name="Wyman D."/>
            <person name="Yadav S."/>
            <person name="Yang S."/>
            <person name="Yang X."/>
            <person name="Yeager S."/>
            <person name="Yee E."/>
            <person name="Young G."/>
            <person name="Zainoun J."/>
            <person name="Zembeck L."/>
            <person name="Zimmer A."/>
            <person name="Zody M."/>
            <person name="Lander E."/>
        </authorList>
    </citation>
    <scope>NUCLEOTIDE SEQUENCE [LARGE SCALE GENOMIC DNA]</scope>
</reference>
<evidence type="ECO:0000259" key="14">
    <source>
        <dbReference type="PROSITE" id="PS51192"/>
    </source>
</evidence>
<dbReference type="eggNOG" id="KOG3070">
    <property type="taxonomic scope" value="Eukaryota"/>
</dbReference>
<dbReference type="CDD" id="cd18787">
    <property type="entry name" value="SF2_C_DEAD"/>
    <property type="match status" value="1"/>
</dbReference>
<dbReference type="PROSITE" id="PS50158">
    <property type="entry name" value="ZF_CCHC"/>
    <property type="match status" value="5"/>
</dbReference>
<reference evidence="17" key="2">
    <citation type="submission" date="2025-08" db="UniProtKB">
        <authorList>
            <consortium name="Ensembl"/>
        </authorList>
    </citation>
    <scope>IDENTIFICATION</scope>
</reference>
<evidence type="ECO:0000256" key="7">
    <source>
        <dbReference type="ARBA" id="ARBA00047984"/>
    </source>
</evidence>
<evidence type="ECO:0000256" key="10">
    <source>
        <dbReference type="PROSITE-ProRule" id="PRU00552"/>
    </source>
</evidence>
<dbReference type="InParanoid" id="H2YPE1"/>
<evidence type="ECO:0000256" key="3">
    <source>
        <dbReference type="ARBA" id="ARBA00022741"/>
    </source>
</evidence>
<feature type="short sequence motif" description="Q motif" evidence="10">
    <location>
        <begin position="314"/>
        <end position="342"/>
    </location>
</feature>
<dbReference type="InterPro" id="IPR036875">
    <property type="entry name" value="Znf_CCHC_sf"/>
</dbReference>
<dbReference type="CDD" id="cd18052">
    <property type="entry name" value="DEADc_DDX4"/>
    <property type="match status" value="1"/>
</dbReference>
<dbReference type="GO" id="GO:0016787">
    <property type="term" value="F:hydrolase activity"/>
    <property type="evidence" value="ECO:0007669"/>
    <property type="project" value="UniProtKB-KW"/>
</dbReference>
<dbReference type="PROSITE" id="PS51195">
    <property type="entry name" value="Q_MOTIF"/>
    <property type="match status" value="1"/>
</dbReference>
<feature type="region of interest" description="Disordered" evidence="12">
    <location>
        <begin position="251"/>
        <end position="272"/>
    </location>
</feature>
<dbReference type="SMART" id="SM00343">
    <property type="entry name" value="ZnF_C2HC"/>
    <property type="match status" value="5"/>
</dbReference>
<keyword evidence="9" id="KW-0863">Zinc-finger</keyword>
<feature type="domain" description="Helicase ATP-binding" evidence="14">
    <location>
        <begin position="345"/>
        <end position="528"/>
    </location>
</feature>
<dbReference type="GO" id="GO:0008270">
    <property type="term" value="F:zinc ion binding"/>
    <property type="evidence" value="ECO:0007669"/>
    <property type="project" value="UniProtKB-KW"/>
</dbReference>
<keyword evidence="9" id="KW-0862">Zinc</keyword>
<dbReference type="InterPro" id="IPR011545">
    <property type="entry name" value="DEAD/DEAH_box_helicase_dom"/>
</dbReference>
<dbReference type="OMA" id="NESIMMG"/>
<feature type="region of interest" description="Disordered" evidence="12">
    <location>
        <begin position="752"/>
        <end position="771"/>
    </location>
</feature>
<dbReference type="SMART" id="SM00487">
    <property type="entry name" value="DEXDc"/>
    <property type="match status" value="1"/>
</dbReference>
<evidence type="ECO:0000256" key="8">
    <source>
        <dbReference type="ARBA" id="ARBA00081176"/>
    </source>
</evidence>
<comment type="catalytic activity">
    <reaction evidence="7">
        <text>ATP + H2O = ADP + phosphate + H(+)</text>
        <dbReference type="Rhea" id="RHEA:13065"/>
        <dbReference type="ChEBI" id="CHEBI:15377"/>
        <dbReference type="ChEBI" id="CHEBI:15378"/>
        <dbReference type="ChEBI" id="CHEBI:30616"/>
        <dbReference type="ChEBI" id="CHEBI:43474"/>
        <dbReference type="ChEBI" id="CHEBI:456216"/>
        <dbReference type="EC" id="3.6.4.13"/>
    </reaction>
</comment>
<feature type="domain" description="Helicase C-terminal" evidence="15">
    <location>
        <begin position="556"/>
        <end position="703"/>
    </location>
</feature>
<keyword evidence="5 11" id="KW-0347">Helicase</keyword>
<dbReference type="SUPFAM" id="SSF57756">
    <property type="entry name" value="Retrovirus zinc finger-like domains"/>
    <property type="match status" value="3"/>
</dbReference>
<feature type="domain" description="CCHC-type" evidence="13">
    <location>
        <begin position="241"/>
        <end position="256"/>
    </location>
</feature>
<dbReference type="Pfam" id="PF00271">
    <property type="entry name" value="Helicase_C"/>
    <property type="match status" value="1"/>
</dbReference>
<dbReference type="PROSITE" id="PS00039">
    <property type="entry name" value="DEAD_ATP_HELICASE"/>
    <property type="match status" value="1"/>
</dbReference>